<evidence type="ECO:0000256" key="1">
    <source>
        <dbReference type="SAM" id="MobiDB-lite"/>
    </source>
</evidence>
<evidence type="ECO:0000313" key="2">
    <source>
        <dbReference type="EMBL" id="RKF65220.1"/>
    </source>
</evidence>
<gene>
    <name evidence="2" type="ORF">OnM2_011013</name>
</gene>
<comment type="caution">
    <text evidence="2">The sequence shown here is derived from an EMBL/GenBank/DDBJ whole genome shotgun (WGS) entry which is preliminary data.</text>
</comment>
<feature type="compositionally biased region" description="Polar residues" evidence="1">
    <location>
        <begin position="24"/>
        <end position="49"/>
    </location>
</feature>
<dbReference type="AlphaFoldDB" id="A0A420I693"/>
<sequence>MKDDENSIRKGEVQTIQYASRSGALQSENLTEPSSKQISSSASNVTYNDGDTIMGRMKND</sequence>
<feature type="region of interest" description="Disordered" evidence="1">
    <location>
        <begin position="24"/>
        <end position="60"/>
    </location>
</feature>
<dbReference type="Proteomes" id="UP000286134">
    <property type="component" value="Unassembled WGS sequence"/>
</dbReference>
<protein>
    <submittedName>
        <fullName evidence="2">Uncharacterized protein</fullName>
    </submittedName>
</protein>
<name>A0A420I693_9PEZI</name>
<dbReference type="EMBL" id="MCFK01001140">
    <property type="protein sequence ID" value="RKF65220.1"/>
    <property type="molecule type" value="Genomic_DNA"/>
</dbReference>
<organism evidence="2 3">
    <name type="scientific">Erysiphe neolycopersici</name>
    <dbReference type="NCBI Taxonomy" id="212602"/>
    <lineage>
        <taxon>Eukaryota</taxon>
        <taxon>Fungi</taxon>
        <taxon>Dikarya</taxon>
        <taxon>Ascomycota</taxon>
        <taxon>Pezizomycotina</taxon>
        <taxon>Leotiomycetes</taxon>
        <taxon>Erysiphales</taxon>
        <taxon>Erysiphaceae</taxon>
        <taxon>Erysiphe</taxon>
    </lineage>
</organism>
<accession>A0A420I693</accession>
<keyword evidence="3" id="KW-1185">Reference proteome</keyword>
<evidence type="ECO:0000313" key="3">
    <source>
        <dbReference type="Proteomes" id="UP000286134"/>
    </source>
</evidence>
<reference evidence="2 3" key="1">
    <citation type="journal article" date="2018" name="BMC Genomics">
        <title>Comparative genome analyses reveal sequence features reflecting distinct modes of host-adaptation between dicot and monocot powdery mildew.</title>
        <authorList>
            <person name="Wu Y."/>
            <person name="Ma X."/>
            <person name="Pan Z."/>
            <person name="Kale S.D."/>
            <person name="Song Y."/>
            <person name="King H."/>
            <person name="Zhang Q."/>
            <person name="Presley C."/>
            <person name="Deng X."/>
            <person name="Wei C.I."/>
            <person name="Xiao S."/>
        </authorList>
    </citation>
    <scope>NUCLEOTIDE SEQUENCE [LARGE SCALE GENOMIC DNA]</scope>
    <source>
        <strain evidence="2">UMSG2</strain>
    </source>
</reference>
<proteinExistence type="predicted"/>